<dbReference type="GO" id="GO:0004368">
    <property type="term" value="F:glycerol-3-phosphate dehydrogenase (quinone) activity"/>
    <property type="evidence" value="ECO:0007669"/>
    <property type="project" value="UniProtKB-EC"/>
</dbReference>
<evidence type="ECO:0000313" key="5">
    <source>
        <dbReference type="EMBL" id="MCG4617606.1"/>
    </source>
</evidence>
<reference evidence="5" key="1">
    <citation type="submission" date="2022-01" db="EMBL/GenBank/DDBJ databases">
        <title>Collection of gut derived symbiotic bacterial strains cultured from healthy donors.</title>
        <authorList>
            <person name="Lin H."/>
            <person name="Kohout C."/>
            <person name="Waligurski E."/>
            <person name="Pamer E.G."/>
        </authorList>
    </citation>
    <scope>NUCLEOTIDE SEQUENCE</scope>
    <source>
        <strain evidence="5">DFI.7.46</strain>
    </source>
</reference>
<dbReference type="Gene3D" id="3.50.50.60">
    <property type="entry name" value="FAD/NAD(P)-binding domain"/>
    <property type="match status" value="2"/>
</dbReference>
<dbReference type="PRINTS" id="PR00411">
    <property type="entry name" value="PNDRDTASEI"/>
</dbReference>
<dbReference type="EMBL" id="JAKNHJ010000005">
    <property type="protein sequence ID" value="MCG4617606.1"/>
    <property type="molecule type" value="Genomic_DNA"/>
</dbReference>
<dbReference type="Proteomes" id="UP001200537">
    <property type="component" value="Unassembled WGS sequence"/>
</dbReference>
<dbReference type="AlphaFoldDB" id="A0AAJ1BBJ0"/>
<evidence type="ECO:0000256" key="2">
    <source>
        <dbReference type="ARBA" id="ARBA00022643"/>
    </source>
</evidence>
<comment type="caution">
    <text evidence="5">The sequence shown here is derived from an EMBL/GenBank/DDBJ whole genome shotgun (WGS) entry which is preliminary data.</text>
</comment>
<sequence>MRDVVVIGAGLSGLSAAVRLLKAGREVDLITKGIGGIQLGQGTIDLYGYSPERVDNPLAAIDKLPQSHPYGKLGSQAVADSANWLKEQLGADLLAGSPDKNVFLPTCLGAWRPTCLPQPSMLAGAPEDGKKYVIVGLRRLKDFYPQLVAENLEKQEIPGGGKVSARHIWIDIPVRPGEADTSGLNFARALDTEDFRAKFCDEVKRYLKDGEVVGFPAVLGLKDLGAWKDISRRLGHEVFEIPILPPSIPGMRLNEALTQMVRDLGVRYIIGSEVTGLNVSDGRVESVTFDSAGSETTLKAKHFIYAGGGFESGTLHVDSYWNVTERAFNLPLAIPSGPLVHEDYWGPDQPLFEVGVQVDSQMRVLDASGNALYQNLYAAGGLLAGATRWREKSGDGIALASAFRACETILGDTND</sequence>
<keyword evidence="3 5" id="KW-0560">Oxidoreductase</keyword>
<evidence type="ECO:0000259" key="4">
    <source>
        <dbReference type="Pfam" id="PF00890"/>
    </source>
</evidence>
<dbReference type="Pfam" id="PF00890">
    <property type="entry name" value="FAD_binding_2"/>
    <property type="match status" value="1"/>
</dbReference>
<proteinExistence type="predicted"/>
<organism evidence="5 6">
    <name type="scientific">Varibaculum cambriense</name>
    <dbReference type="NCBI Taxonomy" id="184870"/>
    <lineage>
        <taxon>Bacteria</taxon>
        <taxon>Bacillati</taxon>
        <taxon>Actinomycetota</taxon>
        <taxon>Actinomycetes</taxon>
        <taxon>Actinomycetales</taxon>
        <taxon>Actinomycetaceae</taxon>
        <taxon>Varibaculum</taxon>
    </lineage>
</organism>
<dbReference type="PANTHER" id="PTHR43400">
    <property type="entry name" value="FUMARATE REDUCTASE"/>
    <property type="match status" value="1"/>
</dbReference>
<dbReference type="NCBIfam" id="NF003724">
    <property type="entry name" value="PRK05329.2-3"/>
    <property type="match status" value="1"/>
</dbReference>
<dbReference type="InterPro" id="IPR009158">
    <property type="entry name" value="G3P_DH_GlpB_su"/>
</dbReference>
<dbReference type="GO" id="GO:0009331">
    <property type="term" value="C:glycerol-3-phosphate dehydrogenase (FAD) complex"/>
    <property type="evidence" value="ECO:0007669"/>
    <property type="project" value="InterPro"/>
</dbReference>
<evidence type="ECO:0000256" key="1">
    <source>
        <dbReference type="ARBA" id="ARBA00022630"/>
    </source>
</evidence>
<dbReference type="NCBIfam" id="TIGR03378">
    <property type="entry name" value="glycerol3P_GlpB"/>
    <property type="match status" value="1"/>
</dbReference>
<dbReference type="EC" id="1.1.5.3" evidence="5"/>
<keyword evidence="2" id="KW-0288">FMN</keyword>
<dbReference type="InterPro" id="IPR036188">
    <property type="entry name" value="FAD/NAD-bd_sf"/>
</dbReference>
<dbReference type="InterPro" id="IPR003953">
    <property type="entry name" value="FAD-dep_OxRdtase_2_FAD-bd"/>
</dbReference>
<evidence type="ECO:0000256" key="3">
    <source>
        <dbReference type="ARBA" id="ARBA00023002"/>
    </source>
</evidence>
<accession>A0AAJ1BBJ0</accession>
<dbReference type="RefSeq" id="WP_024058370.1">
    <property type="nucleotide sequence ID" value="NZ_JAKNHJ010000005.1"/>
</dbReference>
<dbReference type="InterPro" id="IPR050315">
    <property type="entry name" value="FAD-oxidoreductase_2"/>
</dbReference>
<gene>
    <name evidence="5" type="primary">glpB</name>
    <name evidence="5" type="ORF">L0M99_03725</name>
</gene>
<name>A0AAJ1BBJ0_9ACTO</name>
<evidence type="ECO:0000313" key="6">
    <source>
        <dbReference type="Proteomes" id="UP001200537"/>
    </source>
</evidence>
<protein>
    <submittedName>
        <fullName evidence="5">Glycerol-3-phosphate dehydrogenase subunit GlpB</fullName>
        <ecNumber evidence="5">1.1.5.3</ecNumber>
    </submittedName>
</protein>
<feature type="domain" description="FAD-dependent oxidoreductase 2 FAD-binding" evidence="4">
    <location>
        <begin position="3"/>
        <end position="396"/>
    </location>
</feature>
<dbReference type="PIRSF" id="PIRSF000141">
    <property type="entry name" value="Anaerobic_G3P_dh"/>
    <property type="match status" value="1"/>
</dbReference>
<keyword evidence="1" id="KW-0285">Flavoprotein</keyword>
<dbReference type="SUPFAM" id="SSF51905">
    <property type="entry name" value="FAD/NAD(P)-binding domain"/>
    <property type="match status" value="1"/>
</dbReference>